<feature type="transmembrane region" description="Helical" evidence="1">
    <location>
        <begin position="83"/>
        <end position="104"/>
    </location>
</feature>
<keyword evidence="1" id="KW-0812">Transmembrane</keyword>
<reference evidence="2 3" key="1">
    <citation type="submission" date="2019-06" db="EMBL/GenBank/DDBJ databases">
        <title>Sorghum-associated microbial communities from plants grown in Nebraska, USA.</title>
        <authorList>
            <person name="Schachtman D."/>
        </authorList>
    </citation>
    <scope>NUCLEOTIDE SEQUENCE [LARGE SCALE GENOMIC DNA]</scope>
    <source>
        <strain evidence="2 3">1209</strain>
    </source>
</reference>
<keyword evidence="1" id="KW-0472">Membrane</keyword>
<evidence type="ECO:0000313" key="3">
    <source>
        <dbReference type="Proteomes" id="UP000320811"/>
    </source>
</evidence>
<dbReference type="Proteomes" id="UP000320811">
    <property type="component" value="Unassembled WGS sequence"/>
</dbReference>
<dbReference type="AlphaFoldDB" id="A0A561PNB0"/>
<accession>A0A561PNB0</accession>
<dbReference type="OrthoDB" id="652864at2"/>
<keyword evidence="3" id="KW-1185">Reference proteome</keyword>
<dbReference type="EMBL" id="VIWO01000005">
    <property type="protein sequence ID" value="TWF39599.1"/>
    <property type="molecule type" value="Genomic_DNA"/>
</dbReference>
<sequence length="239" mass="27955">MRSTNMKWLKSFFTFDLPVKYSYIYSRFRRTHEGQRDIYANWPAEATRSQLINEYWSNALWHYLLLVGVAAPAVWFYNGQLNGMHILVGVTLGIAAYLPLYFLLYRPIFTSDFLPKLETVIATYEGRERALLEKCKQDQLTNRALVLFFYAFDKASKANYLTPSDKCADLLHKIFGSSPDGIKKALDLIFKKDKRAKLEHRHLVEVSKSFEEAYAVLEAMQFDEGIQRLKQLEQQFQRP</sequence>
<name>A0A561PNB0_9BACT</name>
<comment type="caution">
    <text evidence="2">The sequence shown here is derived from an EMBL/GenBank/DDBJ whole genome shotgun (WGS) entry which is preliminary data.</text>
</comment>
<feature type="transmembrane region" description="Helical" evidence="1">
    <location>
        <begin position="60"/>
        <end position="77"/>
    </location>
</feature>
<protein>
    <submittedName>
        <fullName evidence="2">Uncharacterized protein</fullName>
    </submittedName>
</protein>
<proteinExistence type="predicted"/>
<dbReference type="RefSeq" id="WP_145670798.1">
    <property type="nucleotide sequence ID" value="NZ_VIWO01000005.1"/>
</dbReference>
<organism evidence="2 3">
    <name type="scientific">Chitinophaga polysaccharea</name>
    <dbReference type="NCBI Taxonomy" id="1293035"/>
    <lineage>
        <taxon>Bacteria</taxon>
        <taxon>Pseudomonadati</taxon>
        <taxon>Bacteroidota</taxon>
        <taxon>Chitinophagia</taxon>
        <taxon>Chitinophagales</taxon>
        <taxon>Chitinophagaceae</taxon>
        <taxon>Chitinophaga</taxon>
    </lineage>
</organism>
<keyword evidence="1" id="KW-1133">Transmembrane helix</keyword>
<evidence type="ECO:0000313" key="2">
    <source>
        <dbReference type="EMBL" id="TWF39599.1"/>
    </source>
</evidence>
<evidence type="ECO:0000256" key="1">
    <source>
        <dbReference type="SAM" id="Phobius"/>
    </source>
</evidence>
<gene>
    <name evidence="2" type="ORF">FHW36_10536</name>
</gene>